<keyword evidence="2" id="KW-0732">Signal</keyword>
<feature type="compositionally biased region" description="Low complexity" evidence="1">
    <location>
        <begin position="54"/>
        <end position="71"/>
    </location>
</feature>
<feature type="compositionally biased region" description="Polar residues" evidence="1">
    <location>
        <begin position="134"/>
        <end position="150"/>
    </location>
</feature>
<evidence type="ECO:0000313" key="5">
    <source>
        <dbReference type="Proteomes" id="UP000824260"/>
    </source>
</evidence>
<feature type="domain" description="BIG2" evidence="3">
    <location>
        <begin position="1416"/>
        <end position="1503"/>
    </location>
</feature>
<feature type="domain" description="BIG2" evidence="3">
    <location>
        <begin position="1510"/>
        <end position="1590"/>
    </location>
</feature>
<organism evidence="4 5">
    <name type="scientific">Candidatus Pullichristensenella stercorigallinarum</name>
    <dbReference type="NCBI Taxonomy" id="2840909"/>
    <lineage>
        <taxon>Bacteria</taxon>
        <taxon>Bacillati</taxon>
        <taxon>Bacillota</taxon>
        <taxon>Clostridia</taxon>
        <taxon>Candidatus Pullichristensenella</taxon>
    </lineage>
</organism>
<reference evidence="4" key="2">
    <citation type="journal article" date="2021" name="PeerJ">
        <title>Extensive microbial diversity within the chicken gut microbiome revealed by metagenomics and culture.</title>
        <authorList>
            <person name="Gilroy R."/>
            <person name="Ravi A."/>
            <person name="Getino M."/>
            <person name="Pursley I."/>
            <person name="Horton D.L."/>
            <person name="Alikhan N.F."/>
            <person name="Baker D."/>
            <person name="Gharbi K."/>
            <person name="Hall N."/>
            <person name="Watson M."/>
            <person name="Adriaenssens E.M."/>
            <person name="Foster-Nyarko E."/>
            <person name="Jarju S."/>
            <person name="Secka A."/>
            <person name="Antonio M."/>
            <person name="Oren A."/>
            <person name="Chaudhuri R.R."/>
            <person name="La Ragione R."/>
            <person name="Hildebrand F."/>
            <person name="Pallen M.J."/>
        </authorList>
    </citation>
    <scope>NUCLEOTIDE SEQUENCE</scope>
    <source>
        <strain evidence="4">ChiSjej6B24-2974</strain>
    </source>
</reference>
<feature type="domain" description="BIG2" evidence="3">
    <location>
        <begin position="1869"/>
        <end position="1949"/>
    </location>
</feature>
<dbReference type="Proteomes" id="UP000824260">
    <property type="component" value="Unassembled WGS sequence"/>
</dbReference>
<dbReference type="PANTHER" id="PTHR23019">
    <property type="entry name" value="NUCLEAR PORE MEMBRANE GLYCOPROTEIN GP210-RELATED"/>
    <property type="match status" value="1"/>
</dbReference>
<dbReference type="Gene3D" id="2.60.40.1080">
    <property type="match status" value="12"/>
</dbReference>
<feature type="chain" id="PRO_5038513242" evidence="2">
    <location>
        <begin position="26"/>
        <end position="2124"/>
    </location>
</feature>
<feature type="domain" description="BIG2" evidence="3">
    <location>
        <begin position="2050"/>
        <end position="2123"/>
    </location>
</feature>
<accession>A0A9D0ZPT2</accession>
<dbReference type="InterPro" id="IPR008964">
    <property type="entry name" value="Invasin/intimin_cell_adhesion"/>
</dbReference>
<feature type="domain" description="BIG2" evidence="3">
    <location>
        <begin position="1235"/>
        <end position="1324"/>
    </location>
</feature>
<feature type="signal peptide" evidence="2">
    <location>
        <begin position="1"/>
        <end position="25"/>
    </location>
</feature>
<feature type="domain" description="BIG2" evidence="3">
    <location>
        <begin position="1153"/>
        <end position="1229"/>
    </location>
</feature>
<dbReference type="EMBL" id="DVFZ01000089">
    <property type="protein sequence ID" value="HIQ83234.1"/>
    <property type="molecule type" value="Genomic_DNA"/>
</dbReference>
<feature type="domain" description="BIG2" evidence="3">
    <location>
        <begin position="1331"/>
        <end position="1409"/>
    </location>
</feature>
<feature type="compositionally biased region" description="Low complexity" evidence="1">
    <location>
        <begin position="101"/>
        <end position="111"/>
    </location>
</feature>
<dbReference type="SUPFAM" id="SSF49373">
    <property type="entry name" value="Invasin/intimin cell-adhesion fragments"/>
    <property type="match status" value="9"/>
</dbReference>
<dbReference type="InterPro" id="IPR003343">
    <property type="entry name" value="Big_2"/>
</dbReference>
<feature type="non-terminal residue" evidence="4">
    <location>
        <position position="2124"/>
    </location>
</feature>
<feature type="domain" description="BIG2" evidence="3">
    <location>
        <begin position="1788"/>
        <end position="1859"/>
    </location>
</feature>
<dbReference type="SMART" id="SM00635">
    <property type="entry name" value="BID_2"/>
    <property type="match status" value="11"/>
</dbReference>
<evidence type="ECO:0000259" key="3">
    <source>
        <dbReference type="SMART" id="SM00635"/>
    </source>
</evidence>
<feature type="compositionally biased region" description="Polar residues" evidence="1">
    <location>
        <begin position="112"/>
        <end position="125"/>
    </location>
</feature>
<sequence>MRRLKQVMSIALALLMLLSSLPAWSEGEPIVIIDSVETTTVPQAETTPGTTAVPQNASAQPSSSASGGEQPTVNSQPESSSQGPEATSSTQMPSPVESSEPATTTQAPTQASGENSVPETPSTSPIPEKPTDVPSETQGSDASSSLQPSQAPEGEDSTPVPSAQPSQAPEGGDATQVPSAQPSQTPDGEEGTQEPVETPVEDDLPLNEINLLSASDAAMYMRSVEEGNPLRIIHLNVYNGYTGVQLMQAALVEGGSSIALPVLSENEAYTHTGWESFLLDKCQAFCSAETRTVSFEDIENAEALQTTDNFGTIIINLRSTYTVKNELPVYSIAFYHEAGMDAADRIGSSTLTLSPEDRQTAYALPDVLPEGATWVLASADGKMTRELPEGKTSITYNEVYERCVESGVEDASAIYMYIKGEQKDGIILTFYEHSDSQYWDLNELGSVRLYEGEAAKAIPQLEEREGYSAYWRGVYGGVYLDDVLFEAGATLTYEQLMESLGAAATSLPVAEGSYKRLEVCAYYEPDSTAGTDKPFLQVVFANGGQTIGSVTLAPGDENVPLSYSLPSGVTCAGWRLDGQTWPADKATVSYAELEALIAAGAETQNVSSNCIAVRAELIVEADAEQPVIINVALTAIDGSTSYSRLYASGQSLYFPVSDVALDGQRLVGWQVEYFIGGSYNSPAHADALVPADTASLSYNELLNMISVAGIILDYGLPTVEVHITPVLERETESRVIEVVLDASAWTRSGARVRVYEDSAEDAVSLADGYETYTGYRSDIMGDSQASSLSNDFATLYPGCTIDGWYIDGQRVLSAAYPTAVSFAEVEPYAEFDENGYAKVVLTPSVRFTGDCTDNGGEAVETTYTVNLILRDEGSTQTLKISKGDTVELPAPGAAADMVFAGWELADGTLFKAGTLTFEQLTASVSSSLISYSAPVYTYENGQAVSAVCEASLELTALYTPTSEAQEDETRIIVTFYGSYDKLLARRTVSSVTPESVYTLPTAEAPSGKVFNGWTLTSGDTVLRWYASRASFTYDDVAALCPDGGEITAQALFGASETIDPTLPRAILYYNDAEVGADDTLYLNMNTGLSLKLGPEDILDQPITWTSSNTTIATVTPTQSGALVNALGNAGYAIITAQVGSLDPVSVRIYVNKLPTSVSLPATEELVVGETMRFTATISPSGAYPSDILWSVENLTGAASVDERGNLTAESVGQVRLTAQTLNGHSASCLISITNPVNTVVIEAVGTANAEVGVGDSSLKLRATAYGADGTVNDVQQRFTWKSSNTRMANVLDNGDGTCTIAGVSAGTVKIYAYAADGTSARGEITVRVIVPVTSVTLPESAQVFVGGTTQLKLGGTPADATYQDASDFTWETSDDSVATVKDGVVTGLSHGTAIITATSHNGLHDSCLVRVIVPTDEITITLIGSQKPEVYVDSSNLTLGAIALGADDTTENIQQSFTWKSSDSRVAQVRDNLDGTCTVYGVKEGAAKIYAYATDGTGVRGEITVYVIIPVEDFEVQPATANVFVGKTVSLSLDGTPANATYSDPDDFTWESDDESIVTVNENGVVTGVGCGTATITATSHNGIEATSEVNVTVATQRIELSVADGGAAETGIGEDGLLVRAVAYGADGASENVLQDFDWRVSNADMLRITDNGDGTATVEGLNAGTFRITAVATDGTGVRAEMNVRVIVPVTSFHIIPATANLFVGRTLSLKPDGEPINATYHTPADFDWRSSDEAVATVSENGVVTGIGEGTATITATSHNGIEATCTVSVGVRTEGIELSVVGGGKAEVSVGQSDLTVRAVALGEGGTASQDFEWRVSNSSYARIADNGDGTATITGLRAGTIKIAAIATDGSGTREEMTIRVIVPVTSYRLYPNETALAVGDTISLKPDGEPANATYHKPSDFSWESDNTSVATVNESGVVTAVGEGTATIIATSHNGIEATCAISVTTATQRIELSLVNADKAEVGIGETGLTVRAVAYGPDGAATDVSQRFEWRVNNADYARITNNGDGTATVAGLREGTIKIAAIATDGSEARAEMSIRVIVPVESYRLYPNTLNLFVGKTASLKPDGEPANATYHTPADFEWRSSNTTVATVSESGVVTAVGEGTATITATSHNGI</sequence>
<feature type="domain" description="BIG2" evidence="3">
    <location>
        <begin position="1959"/>
        <end position="2042"/>
    </location>
</feature>
<reference evidence="4" key="1">
    <citation type="submission" date="2020-10" db="EMBL/GenBank/DDBJ databases">
        <authorList>
            <person name="Gilroy R."/>
        </authorList>
    </citation>
    <scope>NUCLEOTIDE SEQUENCE</scope>
    <source>
        <strain evidence="4">ChiSjej6B24-2974</strain>
    </source>
</reference>
<name>A0A9D0ZPT2_9FIRM</name>
<feature type="domain" description="BIG2" evidence="3">
    <location>
        <begin position="1691"/>
        <end position="1771"/>
    </location>
</feature>
<evidence type="ECO:0000313" key="4">
    <source>
        <dbReference type="EMBL" id="HIQ83234.1"/>
    </source>
</evidence>
<dbReference type="PANTHER" id="PTHR23019:SF0">
    <property type="entry name" value="NUCLEAR PORE MEMBRANE GLYCOPROTEIN 210"/>
    <property type="match status" value="1"/>
</dbReference>
<feature type="compositionally biased region" description="Polar residues" evidence="1">
    <location>
        <begin position="72"/>
        <end position="97"/>
    </location>
</feature>
<feature type="compositionally biased region" description="Polar residues" evidence="1">
    <location>
        <begin position="176"/>
        <end position="186"/>
    </location>
</feature>
<evidence type="ECO:0000256" key="1">
    <source>
        <dbReference type="SAM" id="MobiDB-lite"/>
    </source>
</evidence>
<protein>
    <submittedName>
        <fullName evidence="4">Ig-like domain-containing protein</fullName>
    </submittedName>
</protein>
<proteinExistence type="predicted"/>
<gene>
    <name evidence="4" type="ORF">IAA52_09050</name>
</gene>
<feature type="domain" description="BIG2" evidence="3">
    <location>
        <begin position="1073"/>
        <end position="1145"/>
    </location>
</feature>
<evidence type="ECO:0000256" key="2">
    <source>
        <dbReference type="SAM" id="SignalP"/>
    </source>
</evidence>
<feature type="region of interest" description="Disordered" evidence="1">
    <location>
        <begin position="44"/>
        <end position="206"/>
    </location>
</feature>
<dbReference type="Pfam" id="PF02368">
    <property type="entry name" value="Big_2"/>
    <property type="match status" value="7"/>
</dbReference>
<comment type="caution">
    <text evidence="4">The sequence shown here is derived from an EMBL/GenBank/DDBJ whole genome shotgun (WGS) entry which is preliminary data.</text>
</comment>
<feature type="compositionally biased region" description="Polar residues" evidence="1">
    <location>
        <begin position="44"/>
        <end position="53"/>
    </location>
</feature>
<dbReference type="InterPro" id="IPR045197">
    <property type="entry name" value="NUP210-like"/>
</dbReference>